<dbReference type="Pfam" id="PF00085">
    <property type="entry name" value="Thioredoxin"/>
    <property type="match status" value="1"/>
</dbReference>
<feature type="domain" description="Thioredoxin" evidence="1">
    <location>
        <begin position="6"/>
        <end position="97"/>
    </location>
</feature>
<dbReference type="AlphaFoldDB" id="A0A4P6UWE6"/>
<dbReference type="SUPFAM" id="SSF52833">
    <property type="entry name" value="Thioredoxin-like"/>
    <property type="match status" value="1"/>
</dbReference>
<dbReference type="Gene3D" id="3.40.30.10">
    <property type="entry name" value="Glutaredoxin"/>
    <property type="match status" value="1"/>
</dbReference>
<evidence type="ECO:0000313" key="3">
    <source>
        <dbReference type="Proteomes" id="UP000291151"/>
    </source>
</evidence>
<reference evidence="2 3" key="1">
    <citation type="submission" date="2019-02" db="EMBL/GenBank/DDBJ databases">
        <title>Ureibacillus thermophilus.</title>
        <authorList>
            <person name="Sunny J.S."/>
            <person name="Natarajan A."/>
            <person name="Saleena L.M."/>
        </authorList>
    </citation>
    <scope>NUCLEOTIDE SEQUENCE [LARGE SCALE GENOMIC DNA]</scope>
    <source>
        <strain evidence="2 3">LM102</strain>
    </source>
</reference>
<dbReference type="Proteomes" id="UP000291151">
    <property type="component" value="Chromosome"/>
</dbReference>
<evidence type="ECO:0000313" key="2">
    <source>
        <dbReference type="EMBL" id="QBK26651.1"/>
    </source>
</evidence>
<dbReference type="RefSeq" id="WP_208650338.1">
    <property type="nucleotide sequence ID" value="NZ_CP036528.1"/>
</dbReference>
<name>A0A4P6UWE6_9BACL</name>
<dbReference type="CDD" id="cd02947">
    <property type="entry name" value="TRX_family"/>
    <property type="match status" value="1"/>
</dbReference>
<keyword evidence="3" id="KW-1185">Reference proteome</keyword>
<dbReference type="InterPro" id="IPR013766">
    <property type="entry name" value="Thioredoxin_domain"/>
</dbReference>
<accession>A0A4P6UWE6</accession>
<protein>
    <submittedName>
        <fullName evidence="2">Thioredoxin</fullName>
    </submittedName>
</protein>
<evidence type="ECO:0000259" key="1">
    <source>
        <dbReference type="Pfam" id="PF00085"/>
    </source>
</evidence>
<dbReference type="EMBL" id="CP036528">
    <property type="protein sequence ID" value="QBK26651.1"/>
    <property type="molecule type" value="Genomic_DNA"/>
</dbReference>
<organism evidence="2 3">
    <name type="scientific">Ureibacillus thermophilus</name>
    <dbReference type="NCBI Taxonomy" id="367743"/>
    <lineage>
        <taxon>Bacteria</taxon>
        <taxon>Bacillati</taxon>
        <taxon>Bacillota</taxon>
        <taxon>Bacilli</taxon>
        <taxon>Bacillales</taxon>
        <taxon>Caryophanaceae</taxon>
        <taxon>Ureibacillus</taxon>
    </lineage>
</organism>
<gene>
    <name evidence="2" type="ORF">DKZ56_12815</name>
</gene>
<dbReference type="KEGG" id="uth:DKZ56_12815"/>
<proteinExistence type="predicted"/>
<sequence length="100" mass="11657">MEEWTIETWKEKAETHELTAFYLYTPFCGTCMVASKMMEVVEALLPQIPMGKANLNYLEEFAFEQQIESVPCLIITKNGKVYEKVYAFKSVQNLYEKLTL</sequence>
<dbReference type="InterPro" id="IPR036249">
    <property type="entry name" value="Thioredoxin-like_sf"/>
</dbReference>